<dbReference type="InterPro" id="IPR001387">
    <property type="entry name" value="Cro/C1-type_HTH"/>
</dbReference>
<sequence length="69" mass="7957">MTNSKKLKDSIKKSGYKMGYLANKLGLSRQALSNKINNITDFTVKEMLTLSQILALNDEERKEIFLTYR</sequence>
<dbReference type="Proteomes" id="UP000093352">
    <property type="component" value="Unassembled WGS sequence"/>
</dbReference>
<organism evidence="1 2">
    <name type="scientific">Criibacterium bergeronii</name>
    <dbReference type="NCBI Taxonomy" id="1871336"/>
    <lineage>
        <taxon>Bacteria</taxon>
        <taxon>Bacillati</taxon>
        <taxon>Bacillota</taxon>
        <taxon>Clostridia</taxon>
        <taxon>Peptostreptococcales</taxon>
        <taxon>Filifactoraceae</taxon>
        <taxon>Criibacterium</taxon>
    </lineage>
</organism>
<dbReference type="EMBL" id="MBEW02000022">
    <property type="protein sequence ID" value="RDY20743.1"/>
    <property type="molecule type" value="Genomic_DNA"/>
</dbReference>
<keyword evidence="2" id="KW-1185">Reference proteome</keyword>
<dbReference type="CDD" id="cd00093">
    <property type="entry name" value="HTH_XRE"/>
    <property type="match status" value="1"/>
</dbReference>
<gene>
    <name evidence="1" type="ORF">BBG48_008650</name>
</gene>
<evidence type="ECO:0000313" key="1">
    <source>
        <dbReference type="EMBL" id="RDY20743.1"/>
    </source>
</evidence>
<dbReference type="SUPFAM" id="SSF47413">
    <property type="entry name" value="lambda repressor-like DNA-binding domains"/>
    <property type="match status" value="1"/>
</dbReference>
<dbReference type="RefSeq" id="WP_068913985.1">
    <property type="nucleotide sequence ID" value="NZ_MBEW02000022.1"/>
</dbReference>
<dbReference type="AlphaFoldDB" id="A0A371IJV0"/>
<dbReference type="GO" id="GO:0003677">
    <property type="term" value="F:DNA binding"/>
    <property type="evidence" value="ECO:0007669"/>
    <property type="project" value="InterPro"/>
</dbReference>
<dbReference type="InterPro" id="IPR010982">
    <property type="entry name" value="Lambda_DNA-bd_dom_sf"/>
</dbReference>
<name>A0A371IJV0_9FIRM</name>
<dbReference type="STRING" id="1871336.BBG48_05110"/>
<accession>A0A371IJV0</accession>
<reference evidence="1 2" key="1">
    <citation type="journal article" date="2016" name="Genome Announc.">
        <title>Draft Genome Sequence of Criibacterium bergeronii gen. nov., sp. nov., Strain CCRI-22567T, Isolated from a Vaginal Sample from a Woman with Bacterial Vaginosis.</title>
        <authorList>
            <person name="Maheux A.F."/>
            <person name="Berube E."/>
            <person name="Boudreau D.K."/>
            <person name="Raymond F."/>
            <person name="Corbeil J."/>
            <person name="Roy P.H."/>
            <person name="Boissinot M."/>
            <person name="Omar R.F."/>
        </authorList>
    </citation>
    <scope>NUCLEOTIDE SEQUENCE [LARGE SCALE GENOMIC DNA]</scope>
    <source>
        <strain evidence="1 2">CCRI-22567</strain>
    </source>
</reference>
<proteinExistence type="predicted"/>
<evidence type="ECO:0000313" key="2">
    <source>
        <dbReference type="Proteomes" id="UP000093352"/>
    </source>
</evidence>
<comment type="caution">
    <text evidence="1">The sequence shown here is derived from an EMBL/GenBank/DDBJ whole genome shotgun (WGS) entry which is preliminary data.</text>
</comment>
<protein>
    <submittedName>
        <fullName evidence="1">XRE family transcriptional regulator</fullName>
    </submittedName>
</protein>